<accession>A0A5B9VUY6</accession>
<feature type="region of interest" description="Disordered" evidence="7">
    <location>
        <begin position="34"/>
        <end position="64"/>
    </location>
</feature>
<dbReference type="EC" id="2.7.11.1" evidence="9"/>
<dbReference type="PANTHER" id="PTHR43289">
    <property type="entry name" value="MITOGEN-ACTIVATED PROTEIN KINASE KINASE KINASE 20-RELATED"/>
    <property type="match status" value="1"/>
</dbReference>
<dbReference type="Gene3D" id="3.30.200.20">
    <property type="entry name" value="Phosphorylase Kinase, domain 1"/>
    <property type="match status" value="1"/>
</dbReference>
<dbReference type="Pfam" id="PF00069">
    <property type="entry name" value="Pkinase"/>
    <property type="match status" value="1"/>
</dbReference>
<evidence type="ECO:0000256" key="6">
    <source>
        <dbReference type="SAM" id="Coils"/>
    </source>
</evidence>
<dbReference type="InterPro" id="IPR000719">
    <property type="entry name" value="Prot_kinase_dom"/>
</dbReference>
<keyword evidence="4" id="KW-0067">ATP-binding</keyword>
<dbReference type="InterPro" id="IPR008271">
    <property type="entry name" value="Ser/Thr_kinase_AS"/>
</dbReference>
<dbReference type="InterPro" id="IPR011009">
    <property type="entry name" value="Kinase-like_dom_sf"/>
</dbReference>
<evidence type="ECO:0000313" key="10">
    <source>
        <dbReference type="Proteomes" id="UP000324233"/>
    </source>
</evidence>
<dbReference type="PROSITE" id="PS00108">
    <property type="entry name" value="PROTEIN_KINASE_ST"/>
    <property type="match status" value="1"/>
</dbReference>
<dbReference type="SUPFAM" id="SSF56112">
    <property type="entry name" value="Protein kinase-like (PK-like)"/>
    <property type="match status" value="1"/>
</dbReference>
<dbReference type="SUPFAM" id="SSF48452">
    <property type="entry name" value="TPR-like"/>
    <property type="match status" value="1"/>
</dbReference>
<dbReference type="InterPro" id="IPR019734">
    <property type="entry name" value="TPR_rpt"/>
</dbReference>
<evidence type="ECO:0000256" key="2">
    <source>
        <dbReference type="ARBA" id="ARBA00022741"/>
    </source>
</evidence>
<name>A0A5B9VUY6_9BACT</name>
<dbReference type="SMART" id="SM00028">
    <property type="entry name" value="TPR"/>
    <property type="match status" value="4"/>
</dbReference>
<dbReference type="PROSITE" id="PS50011">
    <property type="entry name" value="PROTEIN_KINASE_DOM"/>
    <property type="match status" value="1"/>
</dbReference>
<dbReference type="SMART" id="SM00220">
    <property type="entry name" value="S_TKc"/>
    <property type="match status" value="1"/>
</dbReference>
<keyword evidence="5" id="KW-0802">TPR repeat</keyword>
<evidence type="ECO:0000256" key="5">
    <source>
        <dbReference type="PROSITE-ProRule" id="PRU00339"/>
    </source>
</evidence>
<dbReference type="Proteomes" id="UP000324233">
    <property type="component" value="Chromosome"/>
</dbReference>
<feature type="domain" description="Protein kinase" evidence="8">
    <location>
        <begin position="97"/>
        <end position="390"/>
    </location>
</feature>
<proteinExistence type="predicted"/>
<feature type="repeat" description="TPR" evidence="5">
    <location>
        <begin position="830"/>
        <end position="863"/>
    </location>
</feature>
<keyword evidence="3 9" id="KW-0418">Kinase</keyword>
<keyword evidence="1 9" id="KW-0808">Transferase</keyword>
<dbReference type="GO" id="GO:0004674">
    <property type="term" value="F:protein serine/threonine kinase activity"/>
    <property type="evidence" value="ECO:0007669"/>
    <property type="project" value="UniProtKB-EC"/>
</dbReference>
<dbReference type="RefSeq" id="WP_148591370.1">
    <property type="nucleotide sequence ID" value="NZ_CP042997.1"/>
</dbReference>
<evidence type="ECO:0000259" key="8">
    <source>
        <dbReference type="PROSITE" id="PS50011"/>
    </source>
</evidence>
<evidence type="ECO:0000313" key="9">
    <source>
        <dbReference type="EMBL" id="QEH32296.1"/>
    </source>
</evidence>
<gene>
    <name evidence="9" type="primary">pknB_11</name>
    <name evidence="9" type="ORF">OJF2_07660</name>
</gene>
<dbReference type="EMBL" id="CP042997">
    <property type="protein sequence ID" value="QEH32296.1"/>
    <property type="molecule type" value="Genomic_DNA"/>
</dbReference>
<sequence length="1098" mass="116817">MIAAETCPDCDAPLPADAPAGLCPRCLLRLGAALPEDPPGRPGLRDATGAGEPRDGSRGALMDGGPRIHLRETVEDAPLIRPAWPGMPDAPGRPSRYQLVGEIARGGMGAIFQGRDLELGRDLAVKVIREEHRDDPEMVRRFVEEAQIGGQLQHPGIVPVHELGRLPDGRVFIAMKLVRGRTLAALLAARRGPDDDRVRFLSIFERVCQAMAYAHARGVVHRDLKPSNIMVGAFGEAQIMDWGLAKVLDQGGVADEGREARPRDDPAVWTLRSRSAAMESRPGSVLGTPAYMAPEQARGELDTLDERADVFALGSILCEVLTGVPAFAGESGAEAYRKAERADLSEASARLDACDADAELVGLARACLAAAPKHRPRDAGVVVARLTAYLRGVEGRLREAELAQARAETRAADERRRRRLTLALAASVLAAVGIGSAGWGRIERERRSREERTRGAVDAALADASARRQRALAAGGDPVPWIEAVEAARRAESALASGDAGDASGARVRAFLADVTRERDAAEAAEKDRRIVERVAAILNDFGVHADDRRADAEYDAAFRAYGLDLDATDPAAAGRALATSPAAAELASALDQWAFLRRGRTLRDAAGAERLVAMARAADPDPWRDRLRDTLGRREGGPARRVEALERLAATADVEHLPVTSVTRLAASLAFLGRRGTAIALLRRAQASHRDDFWVNADLARELMATGRAEDAARFFSVAAGVRPRSGLALAGLGKALLQAGQPAEAADAFREVTRLRPDDGPARVALGAALLALGEPQEADLEFAEARRLRPDDWSVRDQIALAHSERGEWADAVDEQRASARRFPNLPVAHKALAHALQASGRLDEAVAEFREAARLDPHFSAAHLYLGRALIEAGEPRAALDSLARVEAGPPPDPVLTAPSLIARAERMIALEARLPEVLAGRDRPSDPGDLAALAQLAFARRRHAASARLWADAFDASPALAADLAASNRLQAARAAAMAGAEGGAGGAPSGGRSPAQWRQQALAWLEADLAASSSAIDSSGVPQRAAVARRLGRWLVDPAFAAIRDEPIPGAMSESERQSLRGFWGRVVALRARATSADAEGGAAPGNPWARL</sequence>
<dbReference type="Gene3D" id="1.10.510.10">
    <property type="entry name" value="Transferase(Phosphotransferase) domain 1"/>
    <property type="match status" value="1"/>
</dbReference>
<keyword evidence="10" id="KW-1185">Reference proteome</keyword>
<dbReference type="CDD" id="cd14014">
    <property type="entry name" value="STKc_PknB_like"/>
    <property type="match status" value="1"/>
</dbReference>
<dbReference type="Pfam" id="PF14559">
    <property type="entry name" value="TPR_19"/>
    <property type="match status" value="2"/>
</dbReference>
<feature type="repeat" description="TPR" evidence="5">
    <location>
        <begin position="728"/>
        <end position="761"/>
    </location>
</feature>
<evidence type="ECO:0000256" key="4">
    <source>
        <dbReference type="ARBA" id="ARBA00022840"/>
    </source>
</evidence>
<dbReference type="PANTHER" id="PTHR43289:SF6">
    <property type="entry name" value="SERINE_THREONINE-PROTEIN KINASE NEKL-3"/>
    <property type="match status" value="1"/>
</dbReference>
<dbReference type="GO" id="GO:0005524">
    <property type="term" value="F:ATP binding"/>
    <property type="evidence" value="ECO:0007669"/>
    <property type="project" value="UniProtKB-KW"/>
</dbReference>
<dbReference type="InterPro" id="IPR011990">
    <property type="entry name" value="TPR-like_helical_dom_sf"/>
</dbReference>
<organism evidence="9 10">
    <name type="scientific">Aquisphaera giovannonii</name>
    <dbReference type="NCBI Taxonomy" id="406548"/>
    <lineage>
        <taxon>Bacteria</taxon>
        <taxon>Pseudomonadati</taxon>
        <taxon>Planctomycetota</taxon>
        <taxon>Planctomycetia</taxon>
        <taxon>Isosphaerales</taxon>
        <taxon>Isosphaeraceae</taxon>
        <taxon>Aquisphaera</taxon>
    </lineage>
</organism>
<evidence type="ECO:0000256" key="1">
    <source>
        <dbReference type="ARBA" id="ARBA00022679"/>
    </source>
</evidence>
<dbReference type="PROSITE" id="PS50005">
    <property type="entry name" value="TPR"/>
    <property type="match status" value="2"/>
</dbReference>
<keyword evidence="2" id="KW-0547">Nucleotide-binding</keyword>
<evidence type="ECO:0000256" key="3">
    <source>
        <dbReference type="ARBA" id="ARBA00022777"/>
    </source>
</evidence>
<feature type="coiled-coil region" evidence="6">
    <location>
        <begin position="390"/>
        <end position="417"/>
    </location>
</feature>
<protein>
    <submittedName>
        <fullName evidence="9">Serine/threonine-protein kinase PknB</fullName>
        <ecNumber evidence="9">2.7.11.1</ecNumber>
    </submittedName>
</protein>
<dbReference type="Gene3D" id="1.25.40.10">
    <property type="entry name" value="Tetratricopeptide repeat domain"/>
    <property type="match status" value="1"/>
</dbReference>
<evidence type="ECO:0000256" key="7">
    <source>
        <dbReference type="SAM" id="MobiDB-lite"/>
    </source>
</evidence>
<dbReference type="AlphaFoldDB" id="A0A5B9VUY6"/>
<reference evidence="9 10" key="1">
    <citation type="submission" date="2019-08" db="EMBL/GenBank/DDBJ databases">
        <title>Deep-cultivation of Planctomycetes and their phenomic and genomic characterization uncovers novel biology.</title>
        <authorList>
            <person name="Wiegand S."/>
            <person name="Jogler M."/>
            <person name="Boedeker C."/>
            <person name="Pinto D."/>
            <person name="Vollmers J."/>
            <person name="Rivas-Marin E."/>
            <person name="Kohn T."/>
            <person name="Peeters S.H."/>
            <person name="Heuer A."/>
            <person name="Rast P."/>
            <person name="Oberbeckmann S."/>
            <person name="Bunk B."/>
            <person name="Jeske O."/>
            <person name="Meyerdierks A."/>
            <person name="Storesund J.E."/>
            <person name="Kallscheuer N."/>
            <person name="Luecker S."/>
            <person name="Lage O.M."/>
            <person name="Pohl T."/>
            <person name="Merkel B.J."/>
            <person name="Hornburger P."/>
            <person name="Mueller R.-W."/>
            <person name="Bruemmer F."/>
            <person name="Labrenz M."/>
            <person name="Spormann A.M."/>
            <person name="Op den Camp H."/>
            <person name="Overmann J."/>
            <person name="Amann R."/>
            <person name="Jetten M.S.M."/>
            <person name="Mascher T."/>
            <person name="Medema M.H."/>
            <person name="Devos D.P."/>
            <person name="Kaster A.-K."/>
            <person name="Ovreas L."/>
            <person name="Rohde M."/>
            <person name="Galperin M.Y."/>
            <person name="Jogler C."/>
        </authorList>
    </citation>
    <scope>NUCLEOTIDE SEQUENCE [LARGE SCALE GENOMIC DNA]</scope>
    <source>
        <strain evidence="9 10">OJF2</strain>
    </source>
</reference>
<dbReference type="OrthoDB" id="6111975at2"/>
<keyword evidence="6" id="KW-0175">Coiled coil</keyword>
<dbReference type="KEGG" id="agv:OJF2_07660"/>